<feature type="compositionally biased region" description="Polar residues" evidence="1">
    <location>
        <begin position="28"/>
        <end position="41"/>
    </location>
</feature>
<dbReference type="PANTHER" id="PTHR34371">
    <property type="entry name" value="OS01G0551000 PROTEIN"/>
    <property type="match status" value="1"/>
</dbReference>
<protein>
    <submittedName>
        <fullName evidence="2">Uncharacterized protein</fullName>
    </submittedName>
</protein>
<dbReference type="Pfam" id="PF05097">
    <property type="entry name" value="DUF688"/>
    <property type="match status" value="1"/>
</dbReference>
<dbReference type="OrthoDB" id="1934555at2759"/>
<evidence type="ECO:0000313" key="3">
    <source>
        <dbReference type="Proteomes" id="UP000241394"/>
    </source>
</evidence>
<dbReference type="PANTHER" id="PTHR34371:SF2">
    <property type="entry name" value="DUF688 FAMILY PROTEIN"/>
    <property type="match status" value="1"/>
</dbReference>
<dbReference type="OMA" id="VWTSICE"/>
<feature type="region of interest" description="Disordered" evidence="1">
    <location>
        <begin position="1"/>
        <end position="56"/>
    </location>
</feature>
<dbReference type="EMBL" id="NKQK01000008">
    <property type="protein sequence ID" value="PSS23529.1"/>
    <property type="molecule type" value="Genomic_DNA"/>
</dbReference>
<sequence length="241" mass="26469">MGTEEEPEPSSSPKLPLLSLPPIKSPERSGTLTPPLYTSASVPFRWEEEPGKPRPSTALLLLTTTTTTKGLELPPRLQSMDSKMTKIPSPTTVLEGPDMPLFQSSSFRFTRERQGSFGSSCESPEGGQFGSPVVLSKTLESKGKGRLFGSWRRKPTLKRGKKDVIVGGSSVFSSSLDLVDFGDDESGSGSAKGKNMARVRRNGSFSSLSQVRPHFWETIYEGFKQVLPWKCTKSRKDRLII</sequence>
<dbReference type="AlphaFoldDB" id="A0A2R6R7L2"/>
<keyword evidence="3" id="KW-1185">Reference proteome</keyword>
<reference evidence="2 3" key="1">
    <citation type="submission" date="2017-07" db="EMBL/GenBank/DDBJ databases">
        <title>An improved, manually edited Actinidia chinensis var. chinensis (kiwifruit) genome highlights the challenges associated with draft genomes and gene prediction in plants.</title>
        <authorList>
            <person name="Pilkington S."/>
            <person name="Crowhurst R."/>
            <person name="Hilario E."/>
            <person name="Nardozza S."/>
            <person name="Fraser L."/>
            <person name="Peng Y."/>
            <person name="Gunaseelan K."/>
            <person name="Simpson R."/>
            <person name="Tahir J."/>
            <person name="Deroles S."/>
            <person name="Templeton K."/>
            <person name="Luo Z."/>
            <person name="Davy M."/>
            <person name="Cheng C."/>
            <person name="Mcneilage M."/>
            <person name="Scaglione D."/>
            <person name="Liu Y."/>
            <person name="Zhang Q."/>
            <person name="Datson P."/>
            <person name="De Silva N."/>
            <person name="Gardiner S."/>
            <person name="Bassett H."/>
            <person name="Chagne D."/>
            <person name="Mccallum J."/>
            <person name="Dzierzon H."/>
            <person name="Deng C."/>
            <person name="Wang Y.-Y."/>
            <person name="Barron N."/>
            <person name="Manako K."/>
            <person name="Bowen J."/>
            <person name="Foster T."/>
            <person name="Erridge Z."/>
            <person name="Tiffin H."/>
            <person name="Waite C."/>
            <person name="Davies K."/>
            <person name="Grierson E."/>
            <person name="Laing W."/>
            <person name="Kirk R."/>
            <person name="Chen X."/>
            <person name="Wood M."/>
            <person name="Montefiori M."/>
            <person name="Brummell D."/>
            <person name="Schwinn K."/>
            <person name="Catanach A."/>
            <person name="Fullerton C."/>
            <person name="Li D."/>
            <person name="Meiyalaghan S."/>
            <person name="Nieuwenhuizen N."/>
            <person name="Read N."/>
            <person name="Prakash R."/>
            <person name="Hunter D."/>
            <person name="Zhang H."/>
            <person name="Mckenzie M."/>
            <person name="Knabel M."/>
            <person name="Harris A."/>
            <person name="Allan A."/>
            <person name="Chen A."/>
            <person name="Janssen B."/>
            <person name="Plunkett B."/>
            <person name="Dwamena C."/>
            <person name="Voogd C."/>
            <person name="Leif D."/>
            <person name="Lafferty D."/>
            <person name="Souleyre E."/>
            <person name="Varkonyi-Gasic E."/>
            <person name="Gambi F."/>
            <person name="Hanley J."/>
            <person name="Yao J.-L."/>
            <person name="Cheung J."/>
            <person name="David K."/>
            <person name="Warren B."/>
            <person name="Marsh K."/>
            <person name="Snowden K."/>
            <person name="Lin-Wang K."/>
            <person name="Brian L."/>
            <person name="Martinez-Sanchez M."/>
            <person name="Wang M."/>
            <person name="Ileperuma N."/>
            <person name="Macnee N."/>
            <person name="Campin R."/>
            <person name="Mcatee P."/>
            <person name="Drummond R."/>
            <person name="Espley R."/>
            <person name="Ireland H."/>
            <person name="Wu R."/>
            <person name="Atkinson R."/>
            <person name="Karunairetnam S."/>
            <person name="Bulley S."/>
            <person name="Chunkath S."/>
            <person name="Hanley Z."/>
            <person name="Storey R."/>
            <person name="Thrimawithana A."/>
            <person name="Thomson S."/>
            <person name="David C."/>
            <person name="Testolin R."/>
        </authorList>
    </citation>
    <scope>NUCLEOTIDE SEQUENCE [LARGE SCALE GENOMIC DNA]</scope>
    <source>
        <strain evidence="3">cv. Red5</strain>
        <tissue evidence="2">Young leaf</tissue>
    </source>
</reference>
<evidence type="ECO:0000313" key="2">
    <source>
        <dbReference type="EMBL" id="PSS23529.1"/>
    </source>
</evidence>
<comment type="caution">
    <text evidence="2">The sequence shown here is derived from an EMBL/GenBank/DDBJ whole genome shotgun (WGS) entry which is preliminary data.</text>
</comment>
<dbReference type="FunCoup" id="A0A2R6R7L2">
    <property type="interactions" value="76"/>
</dbReference>
<reference evidence="3" key="2">
    <citation type="journal article" date="2018" name="BMC Genomics">
        <title>A manually annotated Actinidia chinensis var. chinensis (kiwifruit) genome highlights the challenges associated with draft genomes and gene prediction in plants.</title>
        <authorList>
            <person name="Pilkington S.M."/>
            <person name="Crowhurst R."/>
            <person name="Hilario E."/>
            <person name="Nardozza S."/>
            <person name="Fraser L."/>
            <person name="Peng Y."/>
            <person name="Gunaseelan K."/>
            <person name="Simpson R."/>
            <person name="Tahir J."/>
            <person name="Deroles S.C."/>
            <person name="Templeton K."/>
            <person name="Luo Z."/>
            <person name="Davy M."/>
            <person name="Cheng C."/>
            <person name="McNeilage M."/>
            <person name="Scaglione D."/>
            <person name="Liu Y."/>
            <person name="Zhang Q."/>
            <person name="Datson P."/>
            <person name="De Silva N."/>
            <person name="Gardiner S.E."/>
            <person name="Bassett H."/>
            <person name="Chagne D."/>
            <person name="McCallum J."/>
            <person name="Dzierzon H."/>
            <person name="Deng C."/>
            <person name="Wang Y.Y."/>
            <person name="Barron L."/>
            <person name="Manako K."/>
            <person name="Bowen J."/>
            <person name="Foster T.M."/>
            <person name="Erridge Z.A."/>
            <person name="Tiffin H."/>
            <person name="Waite C.N."/>
            <person name="Davies K.M."/>
            <person name="Grierson E.P."/>
            <person name="Laing W.A."/>
            <person name="Kirk R."/>
            <person name="Chen X."/>
            <person name="Wood M."/>
            <person name="Montefiori M."/>
            <person name="Brummell D.A."/>
            <person name="Schwinn K.E."/>
            <person name="Catanach A."/>
            <person name="Fullerton C."/>
            <person name="Li D."/>
            <person name="Meiyalaghan S."/>
            <person name="Nieuwenhuizen N."/>
            <person name="Read N."/>
            <person name="Prakash R."/>
            <person name="Hunter D."/>
            <person name="Zhang H."/>
            <person name="McKenzie M."/>
            <person name="Knabel M."/>
            <person name="Harris A."/>
            <person name="Allan A.C."/>
            <person name="Gleave A."/>
            <person name="Chen A."/>
            <person name="Janssen B.J."/>
            <person name="Plunkett B."/>
            <person name="Ampomah-Dwamena C."/>
            <person name="Voogd C."/>
            <person name="Leif D."/>
            <person name="Lafferty D."/>
            <person name="Souleyre E.J.F."/>
            <person name="Varkonyi-Gasic E."/>
            <person name="Gambi F."/>
            <person name="Hanley J."/>
            <person name="Yao J.L."/>
            <person name="Cheung J."/>
            <person name="David K.M."/>
            <person name="Warren B."/>
            <person name="Marsh K."/>
            <person name="Snowden K.C."/>
            <person name="Lin-Wang K."/>
            <person name="Brian L."/>
            <person name="Martinez-Sanchez M."/>
            <person name="Wang M."/>
            <person name="Ileperuma N."/>
            <person name="Macnee N."/>
            <person name="Campin R."/>
            <person name="McAtee P."/>
            <person name="Drummond R.S.M."/>
            <person name="Espley R.V."/>
            <person name="Ireland H.S."/>
            <person name="Wu R."/>
            <person name="Atkinson R.G."/>
            <person name="Karunairetnam S."/>
            <person name="Bulley S."/>
            <person name="Chunkath S."/>
            <person name="Hanley Z."/>
            <person name="Storey R."/>
            <person name="Thrimawithana A.H."/>
            <person name="Thomson S."/>
            <person name="David C."/>
            <person name="Testolin R."/>
            <person name="Huang H."/>
            <person name="Hellens R.P."/>
            <person name="Schaffer R.J."/>
        </authorList>
    </citation>
    <scope>NUCLEOTIDE SEQUENCE [LARGE SCALE GENOMIC DNA]</scope>
    <source>
        <strain evidence="3">cv. Red5</strain>
    </source>
</reference>
<dbReference type="InterPro" id="IPR007789">
    <property type="entry name" value="DUF688"/>
</dbReference>
<accession>A0A2R6R7L2</accession>
<dbReference type="Gramene" id="PSS23529">
    <property type="protein sequence ID" value="PSS23529"/>
    <property type="gene ID" value="CEY00_Acc08352"/>
</dbReference>
<proteinExistence type="predicted"/>
<dbReference type="InParanoid" id="A0A2R6R7L2"/>
<name>A0A2R6R7L2_ACTCC</name>
<evidence type="ECO:0000256" key="1">
    <source>
        <dbReference type="SAM" id="MobiDB-lite"/>
    </source>
</evidence>
<organism evidence="2 3">
    <name type="scientific">Actinidia chinensis var. chinensis</name>
    <name type="common">Chinese soft-hair kiwi</name>
    <dbReference type="NCBI Taxonomy" id="1590841"/>
    <lineage>
        <taxon>Eukaryota</taxon>
        <taxon>Viridiplantae</taxon>
        <taxon>Streptophyta</taxon>
        <taxon>Embryophyta</taxon>
        <taxon>Tracheophyta</taxon>
        <taxon>Spermatophyta</taxon>
        <taxon>Magnoliopsida</taxon>
        <taxon>eudicotyledons</taxon>
        <taxon>Gunneridae</taxon>
        <taxon>Pentapetalae</taxon>
        <taxon>asterids</taxon>
        <taxon>Ericales</taxon>
        <taxon>Actinidiaceae</taxon>
        <taxon>Actinidia</taxon>
    </lineage>
</organism>
<dbReference type="Proteomes" id="UP000241394">
    <property type="component" value="Chromosome LG8"/>
</dbReference>
<gene>
    <name evidence="2" type="ORF">CEY00_Acc08352</name>
</gene>
<feature type="compositionally biased region" description="Low complexity" evidence="1">
    <location>
        <begin position="9"/>
        <end position="22"/>
    </location>
</feature>